<dbReference type="EMBL" id="FO704551">
    <property type="protein sequence ID" value="CDG21770.1"/>
    <property type="molecule type" value="Genomic_DNA"/>
</dbReference>
<protein>
    <submittedName>
        <fullName evidence="3">Uncharacterized protein</fullName>
    </submittedName>
</protein>
<dbReference type="STRING" id="1354304.XPG1_2115"/>
<proteinExistence type="predicted"/>
<evidence type="ECO:0000256" key="1">
    <source>
        <dbReference type="SAM" id="Coils"/>
    </source>
</evidence>
<dbReference type="OrthoDB" id="6465179at2"/>
<gene>
    <name evidence="3" type="ORF">XPG1_2115</name>
</gene>
<evidence type="ECO:0000256" key="2">
    <source>
        <dbReference type="SAM" id="SignalP"/>
    </source>
</evidence>
<organism evidence="3 4">
    <name type="scientific">Xenorhabdus poinarii G6</name>
    <dbReference type="NCBI Taxonomy" id="1354304"/>
    <lineage>
        <taxon>Bacteria</taxon>
        <taxon>Pseudomonadati</taxon>
        <taxon>Pseudomonadota</taxon>
        <taxon>Gammaproteobacteria</taxon>
        <taxon>Enterobacterales</taxon>
        <taxon>Morganellaceae</taxon>
        <taxon>Xenorhabdus</taxon>
    </lineage>
</organism>
<feature type="chain" id="PRO_5001652383" evidence="2">
    <location>
        <begin position="23"/>
        <end position="146"/>
    </location>
</feature>
<evidence type="ECO:0000313" key="3">
    <source>
        <dbReference type="EMBL" id="CDG21770.1"/>
    </source>
</evidence>
<dbReference type="Proteomes" id="UP000032735">
    <property type="component" value="Chromosome"/>
</dbReference>
<keyword evidence="4" id="KW-1185">Reference proteome</keyword>
<evidence type="ECO:0000313" key="4">
    <source>
        <dbReference type="Proteomes" id="UP000032735"/>
    </source>
</evidence>
<feature type="signal peptide" evidence="2">
    <location>
        <begin position="1"/>
        <end position="22"/>
    </location>
</feature>
<dbReference type="KEGG" id="xpo:XPG1_2115"/>
<sequence>MKMKGSYCLFLALSVWFSQALALDFSYKSDIPTDNKPSEDYLQKRNKLSHENWKSEKLAEANALAEKGENERQEYLDKFEREKNLSFSYDWNEGQFKTSPGSHNHALQHFGEQSKRHCYRATRQRLEREQGNGYSYTDISDACSHF</sequence>
<reference evidence="3 4" key="1">
    <citation type="submission" date="2013-07" db="EMBL/GenBank/DDBJ databases">
        <authorList>
            <person name="Genoscope - CEA"/>
        </authorList>
    </citation>
    <scope>NUCLEOTIDE SEQUENCE [LARGE SCALE GENOMIC DNA]</scope>
    <source>
        <strain evidence="3 4">G6</strain>
    </source>
</reference>
<keyword evidence="2" id="KW-0732">Signal</keyword>
<keyword evidence="1" id="KW-0175">Coiled coil</keyword>
<dbReference type="AlphaFoldDB" id="A0A068R6Q1"/>
<feature type="coiled-coil region" evidence="1">
    <location>
        <begin position="58"/>
        <end position="85"/>
    </location>
</feature>
<dbReference type="HOGENOM" id="CLU_1815078_0_0_6"/>
<name>A0A068R6Q1_9GAMM</name>
<accession>A0A068R6Q1</accession>